<organism evidence="2 3">
    <name type="scientific">Gracilariopsis chorda</name>
    <dbReference type="NCBI Taxonomy" id="448386"/>
    <lineage>
        <taxon>Eukaryota</taxon>
        <taxon>Rhodophyta</taxon>
        <taxon>Florideophyceae</taxon>
        <taxon>Rhodymeniophycidae</taxon>
        <taxon>Gracilariales</taxon>
        <taxon>Gracilariaceae</taxon>
        <taxon>Gracilariopsis</taxon>
    </lineage>
</organism>
<proteinExistence type="predicted"/>
<reference evidence="2 3" key="1">
    <citation type="journal article" date="2018" name="Mol. Biol. Evol.">
        <title>Analysis of the draft genome of the red seaweed Gracilariopsis chorda provides insights into genome size evolution in Rhodophyta.</title>
        <authorList>
            <person name="Lee J."/>
            <person name="Yang E.C."/>
            <person name="Graf L."/>
            <person name="Yang J.H."/>
            <person name="Qiu H."/>
            <person name="Zel Zion U."/>
            <person name="Chan C.X."/>
            <person name="Stephens T.G."/>
            <person name="Weber A.P.M."/>
            <person name="Boo G.H."/>
            <person name="Boo S.M."/>
            <person name="Kim K.M."/>
            <person name="Shin Y."/>
            <person name="Jung M."/>
            <person name="Lee S.J."/>
            <person name="Yim H.S."/>
            <person name="Lee J.H."/>
            <person name="Bhattacharya D."/>
            <person name="Yoon H.S."/>
        </authorList>
    </citation>
    <scope>NUCLEOTIDE SEQUENCE [LARGE SCALE GENOMIC DNA]</scope>
    <source>
        <strain evidence="2 3">SKKU-2015</strain>
        <tissue evidence="2">Whole body</tissue>
    </source>
</reference>
<feature type="region of interest" description="Disordered" evidence="1">
    <location>
        <begin position="261"/>
        <end position="280"/>
    </location>
</feature>
<feature type="compositionally biased region" description="Polar residues" evidence="1">
    <location>
        <begin position="135"/>
        <end position="153"/>
    </location>
</feature>
<dbReference type="Proteomes" id="UP000247409">
    <property type="component" value="Unassembled WGS sequence"/>
</dbReference>
<gene>
    <name evidence="2" type="ORF">BWQ96_00393</name>
</gene>
<evidence type="ECO:0000313" key="3">
    <source>
        <dbReference type="Proteomes" id="UP000247409"/>
    </source>
</evidence>
<evidence type="ECO:0000256" key="1">
    <source>
        <dbReference type="SAM" id="MobiDB-lite"/>
    </source>
</evidence>
<comment type="caution">
    <text evidence="2">The sequence shown here is derived from an EMBL/GenBank/DDBJ whole genome shotgun (WGS) entry which is preliminary data.</text>
</comment>
<dbReference type="AlphaFoldDB" id="A0A2V3J5P7"/>
<feature type="compositionally biased region" description="Basic and acidic residues" evidence="1">
    <location>
        <begin position="154"/>
        <end position="169"/>
    </location>
</feature>
<sequence>MDWKKKVHDSTNVIIASISQLHTISPSRENAAKVTRLVTAMVDIIDAQEEVNTSLQEQLNKERQWRLRVEKRIEELEIQVHRNHQYGGAGILSSEFGNVHAPQHSSVQVLSQTADREEHFVRTEEHAISSEGGKNIQQFSDGSSMRQSGQRAKSTGDKRNEHQFSKQEYQDGQEIATRTPSKVEPPFTIADVLHTGRQRRKQKRDEQNFQPPPCNKCRLHKRALMQKKNGYVKEDVFLRWANRPGACFEFIHYDEDLPADHPRSQLSFAATETQDPDDIQ</sequence>
<dbReference type="EMBL" id="NBIV01000002">
    <property type="protein sequence ID" value="PXF49741.1"/>
    <property type="molecule type" value="Genomic_DNA"/>
</dbReference>
<dbReference type="OrthoDB" id="10593224at2759"/>
<feature type="region of interest" description="Disordered" evidence="1">
    <location>
        <begin position="122"/>
        <end position="179"/>
    </location>
</feature>
<name>A0A2V3J5P7_9FLOR</name>
<keyword evidence="3" id="KW-1185">Reference proteome</keyword>
<feature type="compositionally biased region" description="Polar residues" evidence="1">
    <location>
        <begin position="264"/>
        <end position="273"/>
    </location>
</feature>
<evidence type="ECO:0000313" key="2">
    <source>
        <dbReference type="EMBL" id="PXF49741.1"/>
    </source>
</evidence>
<accession>A0A2V3J5P7</accession>
<protein>
    <submittedName>
        <fullName evidence="2">Uncharacterized protein</fullName>
    </submittedName>
</protein>